<keyword evidence="2" id="KW-1185">Reference proteome</keyword>
<reference evidence="1 2" key="1">
    <citation type="journal article" date="2021" name="Elife">
        <title>Chloroplast acquisition without the gene transfer in kleptoplastic sea slugs, Plakobranchus ocellatus.</title>
        <authorList>
            <person name="Maeda T."/>
            <person name="Takahashi S."/>
            <person name="Yoshida T."/>
            <person name="Shimamura S."/>
            <person name="Takaki Y."/>
            <person name="Nagai Y."/>
            <person name="Toyoda A."/>
            <person name="Suzuki Y."/>
            <person name="Arimoto A."/>
            <person name="Ishii H."/>
            <person name="Satoh N."/>
            <person name="Nishiyama T."/>
            <person name="Hasebe M."/>
            <person name="Maruyama T."/>
            <person name="Minagawa J."/>
            <person name="Obokata J."/>
            <person name="Shigenobu S."/>
        </authorList>
    </citation>
    <scope>NUCLEOTIDE SEQUENCE [LARGE SCALE GENOMIC DNA]</scope>
</reference>
<dbReference type="EMBL" id="BLXT01006199">
    <property type="protein sequence ID" value="GFO29959.1"/>
    <property type="molecule type" value="Genomic_DNA"/>
</dbReference>
<dbReference type="AlphaFoldDB" id="A0AAV4CBK6"/>
<protein>
    <submittedName>
        <fullName evidence="1">Uncharacterized protein</fullName>
    </submittedName>
</protein>
<dbReference type="Proteomes" id="UP000735302">
    <property type="component" value="Unassembled WGS sequence"/>
</dbReference>
<gene>
    <name evidence="1" type="ORF">PoB_005646400</name>
</gene>
<name>A0AAV4CBK6_9GAST</name>
<comment type="caution">
    <text evidence="1">The sequence shown here is derived from an EMBL/GenBank/DDBJ whole genome shotgun (WGS) entry which is preliminary data.</text>
</comment>
<sequence length="288" mass="33538">MSTNRSRPIRARERWTYQIQSAVMRGQNKGWRDQLLKRSKERENSSPKLPDEVLTYDEIMGMKEMERIRVNLNRAFSQTMVERWDKIYKMTIAFLKQIIYLNEHISEEADKQAKQLIHLIHTRNKRVAMASKIEQMAGLLMHVTFYRTVLEAKIEEMRTSKASLLVHCTKQLGLLNPREVIDGYFVLKGIFTELWEEVQEKTGLLRASTGSMMEEETSNMNMQLNMQITALFAKLKNLKEEVQTSNDHGLFAIDSVRMRQDGAGKGDNGTGLNKVTYVREGWESKWVD</sequence>
<organism evidence="1 2">
    <name type="scientific">Plakobranchus ocellatus</name>
    <dbReference type="NCBI Taxonomy" id="259542"/>
    <lineage>
        <taxon>Eukaryota</taxon>
        <taxon>Metazoa</taxon>
        <taxon>Spiralia</taxon>
        <taxon>Lophotrochozoa</taxon>
        <taxon>Mollusca</taxon>
        <taxon>Gastropoda</taxon>
        <taxon>Heterobranchia</taxon>
        <taxon>Euthyneura</taxon>
        <taxon>Panpulmonata</taxon>
        <taxon>Sacoglossa</taxon>
        <taxon>Placobranchoidea</taxon>
        <taxon>Plakobranchidae</taxon>
        <taxon>Plakobranchus</taxon>
    </lineage>
</organism>
<accession>A0AAV4CBK6</accession>
<proteinExistence type="predicted"/>
<evidence type="ECO:0000313" key="1">
    <source>
        <dbReference type="EMBL" id="GFO29959.1"/>
    </source>
</evidence>
<evidence type="ECO:0000313" key="2">
    <source>
        <dbReference type="Proteomes" id="UP000735302"/>
    </source>
</evidence>